<protein>
    <submittedName>
        <fullName evidence="2">Uncharacterized protein</fullName>
    </submittedName>
</protein>
<comment type="caution">
    <text evidence="2">The sequence shown here is derived from an EMBL/GenBank/DDBJ whole genome shotgun (WGS) entry which is preliminary data.</text>
</comment>
<organism evidence="2 3">
    <name type="scientific">Amycolatopsis balhimycina DSM 5908</name>
    <dbReference type="NCBI Taxonomy" id="1081091"/>
    <lineage>
        <taxon>Bacteria</taxon>
        <taxon>Bacillati</taxon>
        <taxon>Actinomycetota</taxon>
        <taxon>Actinomycetes</taxon>
        <taxon>Pseudonocardiales</taxon>
        <taxon>Pseudonocardiaceae</taxon>
        <taxon>Amycolatopsis</taxon>
    </lineage>
</organism>
<dbReference type="EMBL" id="QHHU01000064">
    <property type="protein sequence ID" value="RSM37855.1"/>
    <property type="molecule type" value="Genomic_DNA"/>
</dbReference>
<accession>A0A428W420</accession>
<feature type="region of interest" description="Disordered" evidence="1">
    <location>
        <begin position="34"/>
        <end position="89"/>
    </location>
</feature>
<feature type="compositionally biased region" description="Basic and acidic residues" evidence="1">
    <location>
        <begin position="46"/>
        <end position="56"/>
    </location>
</feature>
<evidence type="ECO:0000313" key="2">
    <source>
        <dbReference type="EMBL" id="RSM37855.1"/>
    </source>
</evidence>
<dbReference type="AlphaFoldDB" id="A0A428W420"/>
<feature type="compositionally biased region" description="Basic residues" evidence="1">
    <location>
        <begin position="77"/>
        <end position="89"/>
    </location>
</feature>
<evidence type="ECO:0000313" key="3">
    <source>
        <dbReference type="Proteomes" id="UP000286716"/>
    </source>
</evidence>
<name>A0A428W420_AMYBA</name>
<proteinExistence type="predicted"/>
<gene>
    <name evidence="2" type="ORF">DMA12_35200</name>
</gene>
<keyword evidence="3" id="KW-1185">Reference proteome</keyword>
<evidence type="ECO:0000256" key="1">
    <source>
        <dbReference type="SAM" id="MobiDB-lite"/>
    </source>
</evidence>
<reference evidence="2 3" key="1">
    <citation type="submission" date="2018-05" db="EMBL/GenBank/DDBJ databases">
        <title>Evolution of GPA BGCs.</title>
        <authorList>
            <person name="Waglechner N."/>
            <person name="Wright G.D."/>
        </authorList>
    </citation>
    <scope>NUCLEOTIDE SEQUENCE [LARGE SCALE GENOMIC DNA]</scope>
    <source>
        <strain evidence="2 3">DSM 5908</strain>
    </source>
</reference>
<dbReference type="OrthoDB" id="2087435at2"/>
<dbReference type="Proteomes" id="UP000286716">
    <property type="component" value="Unassembled WGS sequence"/>
</dbReference>
<sequence length="89" mass="9808">MTLGAPLAVIDWIEHRLPRIVVLAQLAGTALGFGDQRRRGGRRRGGKDAHRVDWPRTGDVLKSVVTPGPRSPDSNRCRRSTKRRSPSTG</sequence>